<feature type="binding site" evidence="14">
    <location>
        <position position="245"/>
    </location>
    <ligand>
        <name>Mg(2+)</name>
        <dbReference type="ChEBI" id="CHEBI:18420"/>
        <label>1</label>
    </ligand>
</feature>
<dbReference type="PROSITE" id="PS51986">
    <property type="entry name" value="GS_BETA_GRASP"/>
    <property type="match status" value="1"/>
</dbReference>
<feature type="binding site" evidence="13">
    <location>
        <position position="317"/>
    </location>
    <ligand>
        <name>ATP</name>
        <dbReference type="ChEBI" id="CHEBI:30616"/>
    </ligand>
</feature>
<feature type="binding site" evidence="13">
    <location>
        <position position="184"/>
    </location>
    <ligand>
        <name>ATP</name>
        <dbReference type="ChEBI" id="CHEBI:30616"/>
    </ligand>
</feature>
<feature type="binding site" evidence="12">
    <location>
        <position position="305"/>
    </location>
    <ligand>
        <name>L-glutamate</name>
        <dbReference type="ChEBI" id="CHEBI:29985"/>
    </ligand>
</feature>
<feature type="binding site" evidence="12">
    <location>
        <position position="299"/>
    </location>
    <ligand>
        <name>L-glutamate</name>
        <dbReference type="ChEBI" id="CHEBI:29985"/>
    </ligand>
</feature>
<proteinExistence type="inferred from homology"/>
<evidence type="ECO:0000259" key="20">
    <source>
        <dbReference type="PROSITE" id="PS51987"/>
    </source>
</evidence>
<dbReference type="STRING" id="1802568.A3F86_03520"/>
<dbReference type="PROSITE" id="PS51987">
    <property type="entry name" value="GS_CATALYTIC"/>
    <property type="match status" value="1"/>
</dbReference>
<dbReference type="GO" id="GO:0006542">
    <property type="term" value="P:glutamine biosynthetic process"/>
    <property type="evidence" value="ECO:0007669"/>
    <property type="project" value="InterPro"/>
</dbReference>
<evidence type="ECO:0000259" key="19">
    <source>
        <dbReference type="PROSITE" id="PS51986"/>
    </source>
</evidence>
<dbReference type="EC" id="6.3.1.2" evidence="3 18"/>
<dbReference type="InterPro" id="IPR027303">
    <property type="entry name" value="Gln_synth_gly_rich_site"/>
</dbReference>
<evidence type="ECO:0000256" key="1">
    <source>
        <dbReference type="ARBA" id="ARBA00004496"/>
    </source>
</evidence>
<name>A0A1F4RKH1_UNCSA</name>
<feature type="binding site" evidence="13">
    <location>
        <begin position="247"/>
        <end position="249"/>
    </location>
    <ligand>
        <name>ATP</name>
        <dbReference type="ChEBI" id="CHEBI:30616"/>
    </ligand>
</feature>
<feature type="binding site" evidence="12">
    <location>
        <position position="317"/>
    </location>
    <ligand>
        <name>L-glutamate</name>
        <dbReference type="ChEBI" id="CHEBI:29985"/>
    </ligand>
</feature>
<dbReference type="Gene3D" id="3.30.590.10">
    <property type="entry name" value="Glutamine synthetase/guanido kinase, catalytic domain"/>
    <property type="match status" value="1"/>
</dbReference>
<dbReference type="AlphaFoldDB" id="A0A1F4RKH1"/>
<keyword evidence="6 18" id="KW-0436">Ligase</keyword>
<dbReference type="PANTHER" id="PTHR43785">
    <property type="entry name" value="GAMMA-GLUTAMYLPUTRESCINE SYNTHETASE"/>
    <property type="match status" value="1"/>
</dbReference>
<feature type="modified residue" description="O-AMP-tyrosine" evidence="15">
    <location>
        <position position="377"/>
    </location>
</feature>
<evidence type="ECO:0000256" key="9">
    <source>
        <dbReference type="ARBA" id="ARBA00022840"/>
    </source>
</evidence>
<dbReference type="GO" id="GO:0005737">
    <property type="term" value="C:cytoplasm"/>
    <property type="evidence" value="ECO:0007669"/>
    <property type="project" value="UniProtKB-SubCell"/>
</dbReference>
<feature type="binding site" evidence="14">
    <location>
        <position position="132"/>
    </location>
    <ligand>
        <name>Mg(2+)</name>
        <dbReference type="ChEBI" id="CHEBI:18420"/>
        <label>1</label>
    </ligand>
</feature>
<evidence type="ECO:0000256" key="10">
    <source>
        <dbReference type="ARBA" id="ARBA00022842"/>
    </source>
</evidence>
<dbReference type="PANTHER" id="PTHR43785:SF12">
    <property type="entry name" value="TYPE-1 GLUTAMINE SYNTHETASE 2"/>
    <property type="match status" value="1"/>
</dbReference>
<comment type="cofactor">
    <cofactor evidence="14">
        <name>Mg(2+)</name>
        <dbReference type="ChEBI" id="CHEBI:18420"/>
    </cofactor>
    <text evidence="14">Binds 2 Mg(2+) ions per subunit.</text>
</comment>
<keyword evidence="5" id="KW-0963">Cytoplasm</keyword>
<dbReference type="GO" id="GO:0046872">
    <property type="term" value="F:metal ion binding"/>
    <property type="evidence" value="ECO:0007669"/>
    <property type="project" value="UniProtKB-KW"/>
</dbReference>
<accession>A0A1F4RKH1</accession>
<keyword evidence="8 13" id="KW-0547">Nucleotide-binding</keyword>
<dbReference type="InterPro" id="IPR036651">
    <property type="entry name" value="Gln_synt_N_sf"/>
</dbReference>
<feature type="binding site" evidence="14">
    <location>
        <position position="134"/>
    </location>
    <ligand>
        <name>Mg(2+)</name>
        <dbReference type="ChEBI" id="CHEBI:18420"/>
        <label>1</label>
    </ligand>
</feature>
<evidence type="ECO:0000256" key="18">
    <source>
        <dbReference type="RuleBase" id="RU004356"/>
    </source>
</evidence>
<dbReference type="SUPFAM" id="SSF54368">
    <property type="entry name" value="Glutamine synthetase, N-terminal domain"/>
    <property type="match status" value="1"/>
</dbReference>
<dbReference type="GO" id="GO:0004356">
    <property type="term" value="F:glutamine synthetase activity"/>
    <property type="evidence" value="ECO:0007669"/>
    <property type="project" value="UniProtKB-EC"/>
</dbReference>
<feature type="binding site" evidence="12">
    <location>
        <position position="339"/>
    </location>
    <ligand>
        <name>L-glutamate</name>
        <dbReference type="ChEBI" id="CHEBI:29985"/>
    </ligand>
</feature>
<dbReference type="Proteomes" id="UP000179095">
    <property type="component" value="Unassembled WGS sequence"/>
</dbReference>
<keyword evidence="10 14" id="KW-0460">Magnesium</keyword>
<dbReference type="InterPro" id="IPR027302">
    <property type="entry name" value="Gln_synth_N_conserv_site"/>
</dbReference>
<dbReference type="SMART" id="SM01230">
    <property type="entry name" value="Gln-synt_C"/>
    <property type="match status" value="1"/>
</dbReference>
<evidence type="ECO:0000256" key="11">
    <source>
        <dbReference type="ARBA" id="ARBA00049436"/>
    </source>
</evidence>
<reference evidence="21 22" key="1">
    <citation type="journal article" date="2016" name="Nat. Commun.">
        <title>Thousands of microbial genomes shed light on interconnected biogeochemical processes in an aquifer system.</title>
        <authorList>
            <person name="Anantharaman K."/>
            <person name="Brown C.T."/>
            <person name="Hug L.A."/>
            <person name="Sharon I."/>
            <person name="Castelle C.J."/>
            <person name="Probst A.J."/>
            <person name="Thomas B.C."/>
            <person name="Singh A."/>
            <person name="Wilkins M.J."/>
            <person name="Karaoz U."/>
            <person name="Brodie E.L."/>
            <person name="Williams K.H."/>
            <person name="Hubbard S.S."/>
            <person name="Banfield J.F."/>
        </authorList>
    </citation>
    <scope>NUCLEOTIDE SEQUENCE [LARGE SCALE GENOMIC DNA]</scope>
</reference>
<evidence type="ECO:0000256" key="4">
    <source>
        <dbReference type="ARBA" id="ARBA00021364"/>
    </source>
</evidence>
<evidence type="ECO:0000256" key="5">
    <source>
        <dbReference type="ARBA" id="ARBA00022490"/>
    </source>
</evidence>
<evidence type="ECO:0000313" key="22">
    <source>
        <dbReference type="Proteomes" id="UP000179095"/>
    </source>
</evidence>
<dbReference type="Pfam" id="PF03951">
    <property type="entry name" value="Gln-synt_N"/>
    <property type="match status" value="1"/>
</dbReference>
<keyword evidence="7 14" id="KW-0479">Metal-binding</keyword>
<dbReference type="NCBIfam" id="TIGR00653">
    <property type="entry name" value="GlnA"/>
    <property type="match status" value="1"/>
</dbReference>
<evidence type="ECO:0000256" key="16">
    <source>
        <dbReference type="PROSITE-ProRule" id="PRU01330"/>
    </source>
</evidence>
<keyword evidence="9 13" id="KW-0067">ATP-binding</keyword>
<evidence type="ECO:0000256" key="8">
    <source>
        <dbReference type="ARBA" id="ARBA00022741"/>
    </source>
</evidence>
<organism evidence="21 22">
    <name type="scientific">candidate division WOR-1 bacterium RIFCSPLOWO2_12_FULL_45_9</name>
    <dbReference type="NCBI Taxonomy" id="1802568"/>
    <lineage>
        <taxon>Bacteria</taxon>
        <taxon>Bacillati</taxon>
        <taxon>Saganbacteria</taxon>
    </lineage>
</organism>
<evidence type="ECO:0000256" key="14">
    <source>
        <dbReference type="PIRSR" id="PIRSR604809-3"/>
    </source>
</evidence>
<evidence type="ECO:0000313" key="21">
    <source>
        <dbReference type="EMBL" id="OGC08714.1"/>
    </source>
</evidence>
<dbReference type="SUPFAM" id="SSF55931">
    <property type="entry name" value="Glutamine synthetase/guanido kinase"/>
    <property type="match status" value="1"/>
</dbReference>
<feature type="domain" description="GS catalytic" evidence="20">
    <location>
        <begin position="109"/>
        <end position="448"/>
    </location>
</feature>
<comment type="catalytic activity">
    <reaction evidence="11 18">
        <text>L-glutamate + NH4(+) + ATP = L-glutamine + ADP + phosphate + H(+)</text>
        <dbReference type="Rhea" id="RHEA:16169"/>
        <dbReference type="ChEBI" id="CHEBI:15378"/>
        <dbReference type="ChEBI" id="CHEBI:28938"/>
        <dbReference type="ChEBI" id="CHEBI:29985"/>
        <dbReference type="ChEBI" id="CHEBI:30616"/>
        <dbReference type="ChEBI" id="CHEBI:43474"/>
        <dbReference type="ChEBI" id="CHEBI:58359"/>
        <dbReference type="ChEBI" id="CHEBI:456216"/>
        <dbReference type="EC" id="6.3.1.2"/>
    </reaction>
</comment>
<dbReference type="PROSITE" id="PS00181">
    <property type="entry name" value="GLNA_ATP"/>
    <property type="match status" value="1"/>
</dbReference>
<evidence type="ECO:0000256" key="12">
    <source>
        <dbReference type="PIRSR" id="PIRSR604809-1"/>
    </source>
</evidence>
<dbReference type="EMBL" id="METQ01000050">
    <property type="protein sequence ID" value="OGC08714.1"/>
    <property type="molecule type" value="Genomic_DNA"/>
</dbReference>
<evidence type="ECO:0000256" key="15">
    <source>
        <dbReference type="PIRSR" id="PIRSR604809-50"/>
    </source>
</evidence>
<dbReference type="GO" id="GO:0005524">
    <property type="term" value="F:ATP binding"/>
    <property type="evidence" value="ECO:0007669"/>
    <property type="project" value="UniProtKB-KW"/>
</dbReference>
<evidence type="ECO:0000256" key="2">
    <source>
        <dbReference type="ARBA" id="ARBA00009897"/>
    </source>
</evidence>
<evidence type="ECO:0000256" key="13">
    <source>
        <dbReference type="PIRSR" id="PIRSR604809-2"/>
    </source>
</evidence>
<evidence type="ECO:0000256" key="7">
    <source>
        <dbReference type="ARBA" id="ARBA00022723"/>
    </source>
</evidence>
<dbReference type="InterPro" id="IPR004809">
    <property type="entry name" value="Gln_synth_I"/>
</dbReference>
<sequence>MALDAVSKEIIARAKAEEIKFILLQFTDVLGMMKCVTLPIARLRDALDKGIWFDGSSIEGFVRIAESDMFLKPDPLTFQVIPWKIEGRKSARLICDIYTPDGKPFDGDLRSILKRALAEAGKLGYKYNTGPEVEFYLFKREEGGKITTVPHDIGGYFDYPARDFASEVREDIIFAIEAMGLVSEMSHHECGPGQHEIDVRYSDALSSADNTITLKYVIKSIAAQHGLYASFMPKPLYGQAGSGMHVHQSLFDKKGKNVFFDAKDKYKLSEIAYQYLAGQLAHARALTAILAPTVNSYKRLVSGYEAPVYICWAQTNRSALIRIPRYSPGREQSTRIGLRCPDPSCNPYLAFAVMLKAGLDSIKNKMKQPVPVEEDVYKIASARRAEMKIDMLPFSIKRAIEELKGDEVIKAALGQHAFDNFYEAKLKEFDDYRMQITRWELDKYLEAL</sequence>
<evidence type="ECO:0000256" key="17">
    <source>
        <dbReference type="RuleBase" id="RU000384"/>
    </source>
</evidence>
<feature type="domain" description="GS beta-grasp" evidence="19">
    <location>
        <begin position="17"/>
        <end position="102"/>
    </location>
</feature>
<dbReference type="Pfam" id="PF00120">
    <property type="entry name" value="Gln-synt_C"/>
    <property type="match status" value="1"/>
</dbReference>
<gene>
    <name evidence="21" type="ORF">A3F86_03520</name>
</gene>
<dbReference type="FunFam" id="3.30.590.10:FF:000003">
    <property type="entry name" value="Glutamine synthetase 2"/>
    <property type="match status" value="1"/>
</dbReference>
<evidence type="ECO:0000256" key="6">
    <source>
        <dbReference type="ARBA" id="ARBA00022598"/>
    </source>
</evidence>
<comment type="caution">
    <text evidence="21">The sequence shown here is derived from an EMBL/GenBank/DDBJ whole genome shotgun (WGS) entry which is preliminary data.</text>
</comment>
<evidence type="ECO:0000256" key="3">
    <source>
        <dbReference type="ARBA" id="ARBA00012937"/>
    </source>
</evidence>
<protein>
    <recommendedName>
        <fullName evidence="4 18">Glutamine synthetase</fullName>
        <ecNumber evidence="3 18">6.3.1.2</ecNumber>
    </recommendedName>
</protein>
<feature type="binding site" evidence="14">
    <location>
        <position position="189"/>
    </location>
    <ligand>
        <name>Mg(2+)</name>
        <dbReference type="ChEBI" id="CHEBI:18420"/>
        <label>1</label>
    </ligand>
</feature>
<feature type="binding site" evidence="14">
    <location>
        <position position="196"/>
    </location>
    <ligand>
        <name>Mg(2+)</name>
        <dbReference type="ChEBI" id="CHEBI:18420"/>
        <label>1</label>
    </ligand>
</feature>
<dbReference type="InterPro" id="IPR008147">
    <property type="entry name" value="Gln_synt_N"/>
</dbReference>
<comment type="similarity">
    <text evidence="2 16 17">Belongs to the glutamine synthetase family.</text>
</comment>
<dbReference type="PROSITE" id="PS00180">
    <property type="entry name" value="GLNA_1"/>
    <property type="match status" value="1"/>
</dbReference>
<dbReference type="InterPro" id="IPR008146">
    <property type="entry name" value="Gln_synth_cat_dom"/>
</dbReference>
<dbReference type="InterPro" id="IPR014746">
    <property type="entry name" value="Gln_synth/guanido_kin_cat_dom"/>
</dbReference>
<dbReference type="Gene3D" id="3.10.20.70">
    <property type="entry name" value="Glutamine synthetase, N-terminal domain"/>
    <property type="match status" value="1"/>
</dbReference>
<keyword evidence="15" id="KW-0597">Phosphoprotein</keyword>
<comment type="subcellular location">
    <subcellularLocation>
        <location evidence="1">Cytoplasm</location>
    </subcellularLocation>
</comment>